<reference evidence="3" key="2">
    <citation type="journal article" date="2023" name="Microbiol Resour">
        <title>Decontamination and Annotation of the Draft Genome Sequence of the Oomycete Lagenidium giganteum ARSEF 373.</title>
        <authorList>
            <person name="Morgan W.R."/>
            <person name="Tartar A."/>
        </authorList>
    </citation>
    <scope>NUCLEOTIDE SEQUENCE</scope>
    <source>
        <strain evidence="3">ARSEF 373</strain>
    </source>
</reference>
<accession>A0AAV2YIF1</accession>
<keyword evidence="2" id="KW-0812">Transmembrane</keyword>
<dbReference type="AlphaFoldDB" id="A0AAV2YIF1"/>
<proteinExistence type="predicted"/>
<protein>
    <submittedName>
        <fullName evidence="3">Uncharacterized protein</fullName>
    </submittedName>
</protein>
<feature type="transmembrane region" description="Helical" evidence="2">
    <location>
        <begin position="311"/>
        <end position="333"/>
    </location>
</feature>
<gene>
    <name evidence="3" type="ORF">N0F65_010260</name>
</gene>
<sequence length="456" mass="50114">MPVAAAVPAAAAGPVHHGPPTSFLVAPLQRLTESLGLDHGPTVWVCLPGMFRLQWFIIFFAHMVFAASYAVLSRVYVYTADPANHMSANLKFLAVNLNTGIAYGAVATTGVIALLHVISAFKMIVNSIRSRALAMRPPRKGLPMKASTPAGPVAPSPILRHHRCGRVLQMYVTVRSSMKRCRRKMAKVTSVQGDYFELIFALRELFEIVMQTYQAFRVSRSVSRGWINRASVCALILNCWSTPAILVVNRRSPAFARYMALALDGVLDFCTCILIPFAIVWPYLDNYGQFTLDQRVNTRWAILSSSELQLIVLQSPLALVAQFLPGVSLVFCLDNMKALICPAKAASPEALSSPLLSAQKPDRPSKAGGASSKHKKMGATVSKAETRSRLISFAIHAVFVLWGIVVMAIDVIGSAKTDTIHVVQPVAPRVVCHCLPVHLSHDFVLFRQPWFDEWNQ</sequence>
<organism evidence="3 4">
    <name type="scientific">Lagenidium giganteum</name>
    <dbReference type="NCBI Taxonomy" id="4803"/>
    <lineage>
        <taxon>Eukaryota</taxon>
        <taxon>Sar</taxon>
        <taxon>Stramenopiles</taxon>
        <taxon>Oomycota</taxon>
        <taxon>Peronosporomycetes</taxon>
        <taxon>Pythiales</taxon>
        <taxon>Pythiaceae</taxon>
    </lineage>
</organism>
<keyword evidence="2" id="KW-0472">Membrane</keyword>
<evidence type="ECO:0000313" key="3">
    <source>
        <dbReference type="EMBL" id="DAZ93099.1"/>
    </source>
</evidence>
<feature type="transmembrane region" description="Helical" evidence="2">
    <location>
        <begin position="55"/>
        <end position="80"/>
    </location>
</feature>
<evidence type="ECO:0000256" key="1">
    <source>
        <dbReference type="SAM" id="MobiDB-lite"/>
    </source>
</evidence>
<evidence type="ECO:0000256" key="2">
    <source>
        <dbReference type="SAM" id="Phobius"/>
    </source>
</evidence>
<feature type="transmembrane region" description="Helical" evidence="2">
    <location>
        <begin position="260"/>
        <end position="284"/>
    </location>
</feature>
<feature type="region of interest" description="Disordered" evidence="1">
    <location>
        <begin position="355"/>
        <end position="381"/>
    </location>
</feature>
<reference evidence="3" key="1">
    <citation type="submission" date="2022-11" db="EMBL/GenBank/DDBJ databases">
        <authorList>
            <person name="Morgan W.R."/>
            <person name="Tartar A."/>
        </authorList>
    </citation>
    <scope>NUCLEOTIDE SEQUENCE</scope>
    <source>
        <strain evidence="3">ARSEF 373</strain>
    </source>
</reference>
<dbReference type="Proteomes" id="UP001146120">
    <property type="component" value="Unassembled WGS sequence"/>
</dbReference>
<keyword evidence="4" id="KW-1185">Reference proteome</keyword>
<keyword evidence="2" id="KW-1133">Transmembrane helix</keyword>
<feature type="transmembrane region" description="Helical" evidence="2">
    <location>
        <begin position="100"/>
        <end position="121"/>
    </location>
</feature>
<feature type="transmembrane region" description="Helical" evidence="2">
    <location>
        <begin position="390"/>
        <end position="409"/>
    </location>
</feature>
<evidence type="ECO:0000313" key="4">
    <source>
        <dbReference type="Proteomes" id="UP001146120"/>
    </source>
</evidence>
<dbReference type="EMBL" id="DAKRPA010000345">
    <property type="protein sequence ID" value="DAZ93099.1"/>
    <property type="molecule type" value="Genomic_DNA"/>
</dbReference>
<name>A0AAV2YIF1_9STRA</name>
<comment type="caution">
    <text evidence="3">The sequence shown here is derived from an EMBL/GenBank/DDBJ whole genome shotgun (WGS) entry which is preliminary data.</text>
</comment>